<name>A0AAN8MNA0_9PEZI</name>
<dbReference type="GO" id="GO:0016491">
    <property type="term" value="F:oxidoreductase activity"/>
    <property type="evidence" value="ECO:0007669"/>
    <property type="project" value="UniProtKB-KW"/>
</dbReference>
<keyword evidence="2" id="KW-0408">Iron</keyword>
<keyword evidence="5" id="KW-1185">Reference proteome</keyword>
<dbReference type="AlphaFoldDB" id="A0AAN8MNA0"/>
<dbReference type="Proteomes" id="UP001313282">
    <property type="component" value="Unassembled WGS sequence"/>
</dbReference>
<dbReference type="SUPFAM" id="SSF51197">
    <property type="entry name" value="Clavaminate synthase-like"/>
    <property type="match status" value="1"/>
</dbReference>
<organism evidence="4 5">
    <name type="scientific">Orbilia javanica</name>
    <dbReference type="NCBI Taxonomy" id="47235"/>
    <lineage>
        <taxon>Eukaryota</taxon>
        <taxon>Fungi</taxon>
        <taxon>Dikarya</taxon>
        <taxon>Ascomycota</taxon>
        <taxon>Pezizomycotina</taxon>
        <taxon>Orbiliomycetes</taxon>
        <taxon>Orbiliales</taxon>
        <taxon>Orbiliaceae</taxon>
        <taxon>Orbilia</taxon>
    </lineage>
</organism>
<evidence type="ECO:0000256" key="2">
    <source>
        <dbReference type="RuleBase" id="RU003682"/>
    </source>
</evidence>
<gene>
    <name evidence="4" type="ORF">TWF718_011053</name>
</gene>
<keyword evidence="2" id="KW-0479">Metal-binding</keyword>
<dbReference type="PANTHER" id="PTHR47990">
    <property type="entry name" value="2-OXOGLUTARATE (2OG) AND FE(II)-DEPENDENT OXYGENASE SUPERFAMILY PROTEIN-RELATED"/>
    <property type="match status" value="1"/>
</dbReference>
<evidence type="ECO:0000313" key="5">
    <source>
        <dbReference type="Proteomes" id="UP001313282"/>
    </source>
</evidence>
<comment type="caution">
    <text evidence="4">The sequence shown here is derived from an EMBL/GenBank/DDBJ whole genome shotgun (WGS) entry which is preliminary data.</text>
</comment>
<dbReference type="InterPro" id="IPR005123">
    <property type="entry name" value="Oxoglu/Fe-dep_dioxygenase_dom"/>
</dbReference>
<feature type="domain" description="Fe2OG dioxygenase" evidence="3">
    <location>
        <begin position="147"/>
        <end position="249"/>
    </location>
</feature>
<dbReference type="InterPro" id="IPR044861">
    <property type="entry name" value="IPNS-like_FE2OG_OXY"/>
</dbReference>
<evidence type="ECO:0000313" key="4">
    <source>
        <dbReference type="EMBL" id="KAK6333232.1"/>
    </source>
</evidence>
<dbReference type="GO" id="GO:0046872">
    <property type="term" value="F:metal ion binding"/>
    <property type="evidence" value="ECO:0007669"/>
    <property type="project" value="UniProtKB-KW"/>
</dbReference>
<keyword evidence="2" id="KW-0560">Oxidoreductase</keyword>
<dbReference type="InterPro" id="IPR027443">
    <property type="entry name" value="IPNS-like_sf"/>
</dbReference>
<dbReference type="Gene3D" id="2.60.120.330">
    <property type="entry name" value="B-lactam Antibiotic, Isopenicillin N Synthase, Chain"/>
    <property type="match status" value="1"/>
</dbReference>
<dbReference type="Pfam" id="PF03171">
    <property type="entry name" value="2OG-FeII_Oxy"/>
    <property type="match status" value="1"/>
</dbReference>
<evidence type="ECO:0000259" key="3">
    <source>
        <dbReference type="PROSITE" id="PS51471"/>
    </source>
</evidence>
<dbReference type="PROSITE" id="PS51471">
    <property type="entry name" value="FE2OG_OXY"/>
    <property type="match status" value="1"/>
</dbReference>
<dbReference type="InterPro" id="IPR050231">
    <property type="entry name" value="Iron_ascorbate_oxido_reductase"/>
</dbReference>
<protein>
    <recommendedName>
        <fullName evidence="3">Fe2OG dioxygenase domain-containing protein</fullName>
    </recommendedName>
</protein>
<proteinExistence type="inferred from homology"/>
<sequence>MASVSLQNTINTTPSPTSNPLTITDLLNDAIVLINPTVKPPFSSIRKLFDHLRSNPNDASALNNAYPKRGIFKSAAIKNGLSDQKFTIDLSPTRDSLIPESIRSTLAPHGMEDILAFFNNTVDTHVSSILSSLSKIAGADFSPSHSKLNMNFRLCDYNPMTADPTSTNGCGEHTDYGTFSIIFQDGTPGLEVEAPYAPGTWVQIPGDATVVLAGWCALILSGGRVCAVRHRVRRIPGVRRLSAVLFVAPDLEVKLKPLREVGDVVFSKEIMEGGIDVEWFKDVMGKRWRWREGNLELAKGEDERVVQDEEIKKLIFGC</sequence>
<dbReference type="EMBL" id="JAVHNR010000009">
    <property type="protein sequence ID" value="KAK6333232.1"/>
    <property type="molecule type" value="Genomic_DNA"/>
</dbReference>
<reference evidence="4 5" key="1">
    <citation type="submission" date="2019-10" db="EMBL/GenBank/DDBJ databases">
        <authorList>
            <person name="Palmer J.M."/>
        </authorList>
    </citation>
    <scope>NUCLEOTIDE SEQUENCE [LARGE SCALE GENOMIC DNA]</scope>
    <source>
        <strain evidence="4 5">TWF718</strain>
    </source>
</reference>
<comment type="similarity">
    <text evidence="1 2">Belongs to the iron/ascorbate-dependent oxidoreductase family.</text>
</comment>
<accession>A0AAN8MNA0</accession>
<evidence type="ECO:0000256" key="1">
    <source>
        <dbReference type="ARBA" id="ARBA00008056"/>
    </source>
</evidence>